<reference evidence="15 17" key="1">
    <citation type="submission" date="2024-02" db="EMBL/GenBank/DDBJ databases">
        <title>A draft genome for the cacao thread blight pathogen Marasmius crinis-equi.</title>
        <authorList>
            <person name="Cohen S.P."/>
            <person name="Baruah I.K."/>
            <person name="Amoako-Attah I."/>
            <person name="Bukari Y."/>
            <person name="Meinhardt L.W."/>
            <person name="Bailey B.A."/>
        </authorList>
    </citation>
    <scope>NUCLEOTIDE SEQUENCE [LARGE SCALE GENOMIC DNA]</scope>
    <source>
        <strain evidence="15 17">GH-76</strain>
    </source>
</reference>
<evidence type="ECO:0000256" key="9">
    <source>
        <dbReference type="ARBA" id="ARBA00023002"/>
    </source>
</evidence>
<dbReference type="InterPro" id="IPR002401">
    <property type="entry name" value="Cyt_P450_E_grp-I"/>
</dbReference>
<keyword evidence="6" id="KW-0812">Transmembrane</keyword>
<accession>A0ABR3G1I3</accession>
<dbReference type="InterPro" id="IPR036396">
    <property type="entry name" value="Cyt_P450_sf"/>
</dbReference>
<evidence type="ECO:0000256" key="6">
    <source>
        <dbReference type="ARBA" id="ARBA00022692"/>
    </source>
</evidence>
<sequence>MSSPTILFLLVAVSLLIYFKYNRPRRVGLNYPPGPRKLPFVGNLLQLPKERQWIKFREWATEYGPIFHLEAGPDHIVVLNTPEATEDLLVKRNRIFTDRMSPHVAADIVSAGQRMLFLPGASTAYKSMRKALAAELGPAPSKHYRRHQDLESRVFLYDFLRHGNKTDMLMKGKSRDKDALHDPDYVEQHWFSLVRRFSTSVVLMVMYGERVHKIKDNKTLYDLYEVVDNITHIAVPGAFMADVFTCMQKLPNILAPWRLKAQKMHERELDLYGGFLTKIRADQRAGINRPECFVGKYLKARDIAVPNELATSGRGITPNGWLRDMLLAYSAGTILEAGSDTTTSAIISFFLFMLWHPEVMQKAREEIDRVVGPDRLPTFEDEEKLPYIVAIVKEVIRCRPPTPLGIPHRSIEDTVYNGYLIPKGSLVFGNVWALHLDPARFHSPTEFIPDRWLSGSDEKDFSIRWGGSGPKQTRDHYVFGWGRRFCLGMHIAEASLFIAVARIIWGLDIHAPADPLTGKSLLLDPWDEENYTAGFVTNAVPFNVTFKPRSMRHMEVLQHAFEDAQDQWEILGLSKDER</sequence>
<dbReference type="PANTHER" id="PTHR46300:SF2">
    <property type="entry name" value="CYTOCHROME P450 MONOOXYGENASE ALNH-RELATED"/>
    <property type="match status" value="1"/>
</dbReference>
<dbReference type="InterPro" id="IPR050364">
    <property type="entry name" value="Cytochrome_P450_fung"/>
</dbReference>
<keyword evidence="12" id="KW-0472">Membrane</keyword>
<keyword evidence="11 14" id="KW-0503">Monooxygenase</keyword>
<dbReference type="PRINTS" id="PR00385">
    <property type="entry name" value="P450"/>
</dbReference>
<keyword evidence="13" id="KW-0325">Glycoprotein</keyword>
<keyword evidence="8" id="KW-1133">Transmembrane helix</keyword>
<evidence type="ECO:0000256" key="1">
    <source>
        <dbReference type="ARBA" id="ARBA00001971"/>
    </source>
</evidence>
<dbReference type="InterPro" id="IPR001128">
    <property type="entry name" value="Cyt_P450"/>
</dbReference>
<keyword evidence="7 14" id="KW-0479">Metal-binding</keyword>
<comment type="similarity">
    <text evidence="4 14">Belongs to the cytochrome P450 family.</text>
</comment>
<dbReference type="Proteomes" id="UP001465976">
    <property type="component" value="Unassembled WGS sequence"/>
</dbReference>
<evidence type="ECO:0000256" key="3">
    <source>
        <dbReference type="ARBA" id="ARBA00005179"/>
    </source>
</evidence>
<dbReference type="CDD" id="cd11065">
    <property type="entry name" value="CYP64-like"/>
    <property type="match status" value="1"/>
</dbReference>
<comment type="pathway">
    <text evidence="3">Secondary metabolite biosynthesis.</text>
</comment>
<evidence type="ECO:0008006" key="18">
    <source>
        <dbReference type="Google" id="ProtNLM"/>
    </source>
</evidence>
<keyword evidence="17" id="KW-1185">Reference proteome</keyword>
<evidence type="ECO:0000256" key="13">
    <source>
        <dbReference type="ARBA" id="ARBA00023180"/>
    </source>
</evidence>
<dbReference type="SUPFAM" id="SSF48264">
    <property type="entry name" value="Cytochrome P450"/>
    <property type="match status" value="1"/>
</dbReference>
<evidence type="ECO:0000256" key="4">
    <source>
        <dbReference type="ARBA" id="ARBA00010617"/>
    </source>
</evidence>
<evidence type="ECO:0000256" key="12">
    <source>
        <dbReference type="ARBA" id="ARBA00023136"/>
    </source>
</evidence>
<evidence type="ECO:0000313" key="15">
    <source>
        <dbReference type="EMBL" id="KAL0581499.1"/>
    </source>
</evidence>
<evidence type="ECO:0000313" key="17">
    <source>
        <dbReference type="Proteomes" id="UP001465976"/>
    </source>
</evidence>
<evidence type="ECO:0000256" key="11">
    <source>
        <dbReference type="ARBA" id="ARBA00023033"/>
    </source>
</evidence>
<organism evidence="15 17">
    <name type="scientific">Marasmius crinis-equi</name>
    <dbReference type="NCBI Taxonomy" id="585013"/>
    <lineage>
        <taxon>Eukaryota</taxon>
        <taxon>Fungi</taxon>
        <taxon>Dikarya</taxon>
        <taxon>Basidiomycota</taxon>
        <taxon>Agaricomycotina</taxon>
        <taxon>Agaricomycetes</taxon>
        <taxon>Agaricomycetidae</taxon>
        <taxon>Agaricales</taxon>
        <taxon>Marasmiineae</taxon>
        <taxon>Marasmiaceae</taxon>
        <taxon>Marasmius</taxon>
    </lineage>
</organism>
<name>A0ABR3G1I3_9AGAR</name>
<dbReference type="PANTHER" id="PTHR46300">
    <property type="entry name" value="P450, PUTATIVE (EUROFUNG)-RELATED-RELATED"/>
    <property type="match status" value="1"/>
</dbReference>
<gene>
    <name evidence="15" type="ORF">V5O48_000542</name>
    <name evidence="16" type="ORF">V5O48_000557</name>
</gene>
<comment type="cofactor">
    <cofactor evidence="1">
        <name>heme</name>
        <dbReference type="ChEBI" id="CHEBI:30413"/>
    </cofactor>
</comment>
<evidence type="ECO:0000256" key="14">
    <source>
        <dbReference type="RuleBase" id="RU000461"/>
    </source>
</evidence>
<proteinExistence type="inferred from homology"/>
<evidence type="ECO:0000256" key="8">
    <source>
        <dbReference type="ARBA" id="ARBA00022989"/>
    </source>
</evidence>
<dbReference type="Pfam" id="PF00067">
    <property type="entry name" value="p450"/>
    <property type="match status" value="1"/>
</dbReference>
<dbReference type="EMBL" id="JBAHYK010000009">
    <property type="protein sequence ID" value="KAL0581499.1"/>
    <property type="molecule type" value="Genomic_DNA"/>
</dbReference>
<dbReference type="InterPro" id="IPR017972">
    <property type="entry name" value="Cyt_P450_CS"/>
</dbReference>
<dbReference type="PRINTS" id="PR00463">
    <property type="entry name" value="EP450I"/>
</dbReference>
<keyword evidence="10 14" id="KW-0408">Iron</keyword>
<evidence type="ECO:0000256" key="10">
    <source>
        <dbReference type="ARBA" id="ARBA00023004"/>
    </source>
</evidence>
<dbReference type="PROSITE" id="PS00086">
    <property type="entry name" value="CYTOCHROME_P450"/>
    <property type="match status" value="1"/>
</dbReference>
<comment type="subcellular location">
    <subcellularLocation>
        <location evidence="2">Membrane</location>
        <topology evidence="2">Single-pass membrane protein</topology>
    </subcellularLocation>
</comment>
<dbReference type="EMBL" id="JBAHYK010000009">
    <property type="protein sequence ID" value="KAL0581514.1"/>
    <property type="molecule type" value="Genomic_DNA"/>
</dbReference>
<evidence type="ECO:0000313" key="16">
    <source>
        <dbReference type="EMBL" id="KAL0581514.1"/>
    </source>
</evidence>
<evidence type="ECO:0000256" key="7">
    <source>
        <dbReference type="ARBA" id="ARBA00022723"/>
    </source>
</evidence>
<dbReference type="Gene3D" id="1.10.630.10">
    <property type="entry name" value="Cytochrome P450"/>
    <property type="match status" value="1"/>
</dbReference>
<keyword evidence="5 14" id="KW-0349">Heme</keyword>
<keyword evidence="9 14" id="KW-0560">Oxidoreductase</keyword>
<evidence type="ECO:0000256" key="2">
    <source>
        <dbReference type="ARBA" id="ARBA00004167"/>
    </source>
</evidence>
<protein>
    <recommendedName>
        <fullName evidence="18">Cytochrome P450</fullName>
    </recommendedName>
</protein>
<comment type="caution">
    <text evidence="15">The sequence shown here is derived from an EMBL/GenBank/DDBJ whole genome shotgun (WGS) entry which is preliminary data.</text>
</comment>
<evidence type="ECO:0000256" key="5">
    <source>
        <dbReference type="ARBA" id="ARBA00022617"/>
    </source>
</evidence>